<feature type="non-terminal residue" evidence="2">
    <location>
        <position position="1"/>
    </location>
</feature>
<reference evidence="2" key="1">
    <citation type="submission" date="2020-02" db="EMBL/GenBank/DDBJ databases">
        <authorList>
            <person name="Meier V. D."/>
        </authorList>
    </citation>
    <scope>NUCLEOTIDE SEQUENCE</scope>
    <source>
        <strain evidence="2">AVDCRST_MAG28</strain>
    </source>
</reference>
<gene>
    <name evidence="2" type="ORF">AVDCRST_MAG28-687</name>
</gene>
<sequence>GRERTFVGRFFGGDGPLPRPHAARPNWPLRGFRAHPGRGGPPAGLVARAGALGVGPRDRTGLDLRRGAAPGCALCARRAGGGSGNGGRRGLGFPGRAGARGEVRDERLHGLLGPGGRRFAAGLPGGDALAVDGPLGAAGRRTRLREGRQGPQPHHRRRHHGRDRLRAGDGRRTTRRGGGQGDPTHDGVRPRAALRLRIARERRPRSRGTGQGGARAGAGEAGRGGASSADKTGAV</sequence>
<organism evidence="2">
    <name type="scientific">uncultured Rubrobacteraceae bacterium</name>
    <dbReference type="NCBI Taxonomy" id="349277"/>
    <lineage>
        <taxon>Bacteria</taxon>
        <taxon>Bacillati</taxon>
        <taxon>Actinomycetota</taxon>
        <taxon>Rubrobacteria</taxon>
        <taxon>Rubrobacterales</taxon>
        <taxon>Rubrobacteraceae</taxon>
        <taxon>environmental samples</taxon>
    </lineage>
</organism>
<dbReference type="AlphaFoldDB" id="A0A6J4QGV9"/>
<feature type="non-terminal residue" evidence="2">
    <location>
        <position position="235"/>
    </location>
</feature>
<dbReference type="EMBL" id="CADCVE010000015">
    <property type="protein sequence ID" value="CAA9442906.1"/>
    <property type="molecule type" value="Genomic_DNA"/>
</dbReference>
<feature type="region of interest" description="Disordered" evidence="1">
    <location>
        <begin position="1"/>
        <end position="21"/>
    </location>
</feature>
<evidence type="ECO:0000313" key="2">
    <source>
        <dbReference type="EMBL" id="CAA9442906.1"/>
    </source>
</evidence>
<accession>A0A6J4QGV9</accession>
<protein>
    <submittedName>
        <fullName evidence="2">ThiJ/PfpI family protein</fullName>
    </submittedName>
</protein>
<feature type="compositionally biased region" description="Basic residues" evidence="1">
    <location>
        <begin position="153"/>
        <end position="163"/>
    </location>
</feature>
<feature type="region of interest" description="Disordered" evidence="1">
    <location>
        <begin position="141"/>
        <end position="235"/>
    </location>
</feature>
<feature type="compositionally biased region" description="Gly residues" evidence="1">
    <location>
        <begin position="209"/>
        <end position="225"/>
    </location>
</feature>
<name>A0A6J4QGV9_9ACTN</name>
<proteinExistence type="predicted"/>
<evidence type="ECO:0000256" key="1">
    <source>
        <dbReference type="SAM" id="MobiDB-lite"/>
    </source>
</evidence>